<dbReference type="AlphaFoldDB" id="A0A553JUE9"/>
<dbReference type="GO" id="GO:0009055">
    <property type="term" value="F:electron transfer activity"/>
    <property type="evidence" value="ECO:0007669"/>
    <property type="project" value="InterPro"/>
</dbReference>
<dbReference type="GO" id="GO:0020037">
    <property type="term" value="F:heme binding"/>
    <property type="evidence" value="ECO:0007669"/>
    <property type="project" value="InterPro"/>
</dbReference>
<evidence type="ECO:0000256" key="6">
    <source>
        <dbReference type="ARBA" id="ARBA00023004"/>
    </source>
</evidence>
<evidence type="ECO:0000256" key="2">
    <source>
        <dbReference type="ARBA" id="ARBA00022617"/>
    </source>
</evidence>
<dbReference type="RefSeq" id="WP_143562531.1">
    <property type="nucleotide sequence ID" value="NZ_BMPL01000022.1"/>
</dbReference>
<feature type="chain" id="PRO_5022197306" evidence="9">
    <location>
        <begin position="19"/>
        <end position="501"/>
    </location>
</feature>
<dbReference type="EMBL" id="VKGK01000001">
    <property type="protein sequence ID" value="TRY16086.1"/>
    <property type="molecule type" value="Genomic_DNA"/>
</dbReference>
<dbReference type="InterPro" id="IPR004852">
    <property type="entry name" value="Di-haem_cyt_c_peroxidsae"/>
</dbReference>
<evidence type="ECO:0000259" key="10">
    <source>
        <dbReference type="PROSITE" id="PS51007"/>
    </source>
</evidence>
<name>A0A553JUE9_SHEHA</name>
<evidence type="ECO:0000256" key="1">
    <source>
        <dbReference type="ARBA" id="ARBA00004196"/>
    </source>
</evidence>
<keyword evidence="3 7" id="KW-0479">Metal-binding</keyword>
<comment type="subcellular location">
    <subcellularLocation>
        <location evidence="1">Cell envelope</location>
    </subcellularLocation>
</comment>
<proteinExistence type="predicted"/>
<organism evidence="11 12">
    <name type="scientific">Shewanella hanedai</name>
    <name type="common">Alteromonas hanedai</name>
    <dbReference type="NCBI Taxonomy" id="25"/>
    <lineage>
        <taxon>Bacteria</taxon>
        <taxon>Pseudomonadati</taxon>
        <taxon>Pseudomonadota</taxon>
        <taxon>Gammaproteobacteria</taxon>
        <taxon>Alteromonadales</taxon>
        <taxon>Shewanellaceae</taxon>
        <taxon>Shewanella</taxon>
    </lineage>
</organism>
<evidence type="ECO:0000256" key="8">
    <source>
        <dbReference type="SAM" id="MobiDB-lite"/>
    </source>
</evidence>
<keyword evidence="6 7" id="KW-0408">Iron</keyword>
<comment type="caution">
    <text evidence="11">The sequence shown here is derived from an EMBL/GenBank/DDBJ whole genome shotgun (WGS) entry which is preliminary data.</text>
</comment>
<evidence type="ECO:0000256" key="9">
    <source>
        <dbReference type="SAM" id="SignalP"/>
    </source>
</evidence>
<dbReference type="PANTHER" id="PTHR30600">
    <property type="entry name" value="CYTOCHROME C PEROXIDASE-RELATED"/>
    <property type="match status" value="1"/>
</dbReference>
<accession>A0A553JUE9</accession>
<evidence type="ECO:0000313" key="12">
    <source>
        <dbReference type="Proteomes" id="UP000318126"/>
    </source>
</evidence>
<dbReference type="Pfam" id="PF03150">
    <property type="entry name" value="CCP_MauG"/>
    <property type="match status" value="1"/>
</dbReference>
<dbReference type="InterPro" id="IPR051395">
    <property type="entry name" value="Cytochrome_c_Peroxidase/MauG"/>
</dbReference>
<keyword evidence="11" id="KW-0575">Peroxidase</keyword>
<gene>
    <name evidence="11" type="ORF">FN961_00160</name>
</gene>
<evidence type="ECO:0000256" key="5">
    <source>
        <dbReference type="ARBA" id="ARBA00023002"/>
    </source>
</evidence>
<feature type="compositionally biased region" description="Polar residues" evidence="8">
    <location>
        <begin position="163"/>
        <end position="176"/>
    </location>
</feature>
<protein>
    <submittedName>
        <fullName evidence="11">Cytochrome-c peroxidase</fullName>
    </submittedName>
</protein>
<feature type="signal peptide" evidence="9">
    <location>
        <begin position="1"/>
        <end position="18"/>
    </location>
</feature>
<dbReference type="SUPFAM" id="SSF46626">
    <property type="entry name" value="Cytochrome c"/>
    <property type="match status" value="2"/>
</dbReference>
<feature type="domain" description="Cytochrome c" evidence="10">
    <location>
        <begin position="66"/>
        <end position="228"/>
    </location>
</feature>
<keyword evidence="12" id="KW-1185">Reference proteome</keyword>
<evidence type="ECO:0000256" key="3">
    <source>
        <dbReference type="ARBA" id="ARBA00022723"/>
    </source>
</evidence>
<dbReference type="PANTHER" id="PTHR30600:SF10">
    <property type="entry name" value="BLL6722 PROTEIN"/>
    <property type="match status" value="1"/>
</dbReference>
<evidence type="ECO:0000313" key="11">
    <source>
        <dbReference type="EMBL" id="TRY16086.1"/>
    </source>
</evidence>
<dbReference type="GO" id="GO:0004130">
    <property type="term" value="F:cytochrome-c peroxidase activity"/>
    <property type="evidence" value="ECO:0007669"/>
    <property type="project" value="TreeGrafter"/>
</dbReference>
<sequence length="501" mass="54235">MRVNYLLFVLSTSALLSACSDNNNDSQADAAAEQAAVTSALREEITQQSLSGDPSLNRIVPDASSPLAVLGMQLFYSQALSGDMDTACVSCHHPEMGGGDNLALSIGVEAVAPLLLGPGREHSSSGHDYDGGPTVPRNAPTTFNIALWDKAIFHDGRLESMQGTENMNGEGTSIVSPDSPDRTTPDEGTINLTATQAMFPVTSSEEMKGHHFQEYDNEQIRQYLVERLRGETDELVTNEWLAAFQLGLQQPDGTAESLITQTNMFTAIGEYERSQVFVNSPWKAFVEGDDNAIDLASKQGALLFFKSKEEGGANCASCHKGDFFTDEQYHNIAMVQVGRGKGDGESGSNDFGRFKVTQLESDKFAFRTPSLLNIAKMGPYGHAGGYLSLEATVRHHLNASDAVYNYDIAANIEQVGVQTQEMLNNTLAALHKLNADRNAGVEGILQDKELNDEEIGQLISFLHSLTDSCIADAENTQCLAPWVPSDDIADPDGLRLEAVMR</sequence>
<dbReference type="Proteomes" id="UP000318126">
    <property type="component" value="Unassembled WGS sequence"/>
</dbReference>
<evidence type="ECO:0000256" key="7">
    <source>
        <dbReference type="PROSITE-ProRule" id="PRU00433"/>
    </source>
</evidence>
<dbReference type="GO" id="GO:0046872">
    <property type="term" value="F:metal ion binding"/>
    <property type="evidence" value="ECO:0007669"/>
    <property type="project" value="UniProtKB-KW"/>
</dbReference>
<feature type="region of interest" description="Disordered" evidence="8">
    <location>
        <begin position="163"/>
        <end position="184"/>
    </location>
</feature>
<dbReference type="Gene3D" id="1.10.760.10">
    <property type="entry name" value="Cytochrome c-like domain"/>
    <property type="match status" value="2"/>
</dbReference>
<reference evidence="12" key="1">
    <citation type="submission" date="2019-07" db="EMBL/GenBank/DDBJ databases">
        <title>Shewanella sp. YLB-08 draft genomic sequence.</title>
        <authorList>
            <person name="Yu L."/>
        </authorList>
    </citation>
    <scope>NUCLEOTIDE SEQUENCE [LARGE SCALE GENOMIC DNA]</scope>
    <source>
        <strain evidence="12">JCM 20706</strain>
    </source>
</reference>
<keyword evidence="4 9" id="KW-0732">Signal</keyword>
<dbReference type="OrthoDB" id="9805202at2"/>
<feature type="domain" description="Cytochrome c" evidence="10">
    <location>
        <begin position="295"/>
        <end position="466"/>
    </location>
</feature>
<dbReference type="PROSITE" id="PS51007">
    <property type="entry name" value="CYTC"/>
    <property type="match status" value="2"/>
</dbReference>
<keyword evidence="2 7" id="KW-0349">Heme</keyword>
<dbReference type="InterPro" id="IPR009056">
    <property type="entry name" value="Cyt_c-like_dom"/>
</dbReference>
<dbReference type="InterPro" id="IPR036909">
    <property type="entry name" value="Cyt_c-like_dom_sf"/>
</dbReference>
<keyword evidence="5" id="KW-0560">Oxidoreductase</keyword>
<evidence type="ECO:0000256" key="4">
    <source>
        <dbReference type="ARBA" id="ARBA00022729"/>
    </source>
</evidence>
<dbReference type="PROSITE" id="PS51257">
    <property type="entry name" value="PROKAR_LIPOPROTEIN"/>
    <property type="match status" value="1"/>
</dbReference>
<dbReference type="GO" id="GO:0030313">
    <property type="term" value="C:cell envelope"/>
    <property type="evidence" value="ECO:0007669"/>
    <property type="project" value="UniProtKB-SubCell"/>
</dbReference>